<sequence>MDIKNSKKTKPRPVSCDRSMTVELIKSTERCLRSASVCMAERTKVMHKKMLKKKNTAAISFLSIQMTLSQYTKLLVCADCPLTISINCQTEMLYKMANSNSCVNQLENFLYISEWQIANDRSIVIREVK</sequence>
<accession>A0ABR3KGH4</accession>
<gene>
    <name evidence="1" type="ORF">TSPI_01628</name>
</gene>
<evidence type="ECO:0000313" key="2">
    <source>
        <dbReference type="Proteomes" id="UP001558632"/>
    </source>
</evidence>
<protein>
    <submittedName>
        <fullName evidence="1">Protein masquerade</fullName>
    </submittedName>
</protein>
<reference evidence="1 2" key="1">
    <citation type="submission" date="2024-07" db="EMBL/GenBank/DDBJ databases">
        <title>Enhanced genomic and transcriptomic resources for Trichinella pseudospiralis and T. spiralis underpin the discovery of pronounced molecular differences between stages and species.</title>
        <authorList>
            <person name="Pasi K.K."/>
            <person name="La Rosa G."/>
            <person name="Gomez-Morales M.A."/>
            <person name="Tosini F."/>
            <person name="Sumanam S."/>
            <person name="Young N.D."/>
            <person name="Chang B.C."/>
            <person name="Robin G.B."/>
        </authorList>
    </citation>
    <scope>NUCLEOTIDE SEQUENCE [LARGE SCALE GENOMIC DNA]</scope>
    <source>
        <strain evidence="1">ISS534</strain>
    </source>
</reference>
<dbReference type="EMBL" id="JBEUSY010000340">
    <property type="protein sequence ID" value="KAL1237591.1"/>
    <property type="molecule type" value="Genomic_DNA"/>
</dbReference>
<name>A0ABR3KGH4_TRISP</name>
<comment type="caution">
    <text evidence="1">The sequence shown here is derived from an EMBL/GenBank/DDBJ whole genome shotgun (WGS) entry which is preliminary data.</text>
</comment>
<evidence type="ECO:0000313" key="1">
    <source>
        <dbReference type="EMBL" id="KAL1237591.1"/>
    </source>
</evidence>
<keyword evidence="2" id="KW-1185">Reference proteome</keyword>
<dbReference type="Proteomes" id="UP001558632">
    <property type="component" value="Unassembled WGS sequence"/>
</dbReference>
<proteinExistence type="predicted"/>
<organism evidence="1 2">
    <name type="scientific">Trichinella spiralis</name>
    <name type="common">Trichina worm</name>
    <dbReference type="NCBI Taxonomy" id="6334"/>
    <lineage>
        <taxon>Eukaryota</taxon>
        <taxon>Metazoa</taxon>
        <taxon>Ecdysozoa</taxon>
        <taxon>Nematoda</taxon>
        <taxon>Enoplea</taxon>
        <taxon>Dorylaimia</taxon>
        <taxon>Trichinellida</taxon>
        <taxon>Trichinellidae</taxon>
        <taxon>Trichinella</taxon>
    </lineage>
</organism>